<evidence type="ECO:0000256" key="18">
    <source>
        <dbReference type="ARBA" id="ARBA00023180"/>
    </source>
</evidence>
<keyword evidence="4" id="KW-0597">Phosphoprotein</keyword>
<dbReference type="GO" id="GO:0005524">
    <property type="term" value="F:ATP binding"/>
    <property type="evidence" value="ECO:0007669"/>
    <property type="project" value="UniProtKB-UniRule"/>
</dbReference>
<keyword evidence="9 21" id="KW-0547">Nucleotide-binding</keyword>
<dbReference type="InterPro" id="IPR000719">
    <property type="entry name" value="Prot_kinase_dom"/>
</dbReference>
<feature type="binding site" evidence="21">
    <location>
        <position position="1009"/>
    </location>
    <ligand>
        <name>ATP</name>
        <dbReference type="ChEBI" id="CHEBI:30616"/>
    </ligand>
</feature>
<evidence type="ECO:0000256" key="5">
    <source>
        <dbReference type="ARBA" id="ARBA00022679"/>
    </source>
</evidence>
<keyword evidence="14 22" id="KW-0472">Membrane</keyword>
<dbReference type="Pfam" id="PF01833">
    <property type="entry name" value="TIG"/>
    <property type="match status" value="2"/>
</dbReference>
<reference evidence="26" key="1">
    <citation type="submission" date="2015-07" db="EMBL/GenBank/DDBJ databases">
        <title>MeaNS - Measles Nucleotide Surveillance Program.</title>
        <authorList>
            <person name="Tran T."/>
            <person name="Druce J."/>
        </authorList>
    </citation>
    <scope>NUCLEOTIDE SEQUENCE</scope>
    <source>
        <strain evidence="26">UCB-OBI-ISO-001</strain>
        <tissue evidence="26">Gonad</tissue>
    </source>
</reference>
<keyword evidence="15" id="KW-0829">Tyrosine-protein kinase</keyword>
<dbReference type="Gene3D" id="2.130.10.10">
    <property type="entry name" value="YVTN repeat-like/Quinoprotein amine dehydrogenase"/>
    <property type="match status" value="1"/>
</dbReference>
<evidence type="ECO:0000256" key="23">
    <source>
        <dbReference type="SAM" id="SignalP"/>
    </source>
</evidence>
<keyword evidence="10" id="KW-0418">Kinase</keyword>
<dbReference type="CDD" id="cd00192">
    <property type="entry name" value="PTKc"/>
    <property type="match status" value="1"/>
</dbReference>
<dbReference type="SMART" id="SM00219">
    <property type="entry name" value="TyrKc"/>
    <property type="match status" value="1"/>
</dbReference>
<comment type="catalytic activity">
    <reaction evidence="19">
        <text>L-tyrosyl-[protein] + ATP = O-phospho-L-tyrosyl-[protein] + ADP + H(+)</text>
        <dbReference type="Rhea" id="RHEA:10596"/>
        <dbReference type="Rhea" id="RHEA-COMP:10136"/>
        <dbReference type="Rhea" id="RHEA-COMP:20101"/>
        <dbReference type="ChEBI" id="CHEBI:15378"/>
        <dbReference type="ChEBI" id="CHEBI:30616"/>
        <dbReference type="ChEBI" id="CHEBI:46858"/>
        <dbReference type="ChEBI" id="CHEBI:61978"/>
        <dbReference type="ChEBI" id="CHEBI:456216"/>
        <dbReference type="EC" id="2.7.10.1"/>
    </reaction>
</comment>
<dbReference type="OMA" id="HIGTERG"/>
<dbReference type="Gene3D" id="3.30.200.20">
    <property type="entry name" value="Phosphorylase Kinase, domain 1"/>
    <property type="match status" value="1"/>
</dbReference>
<dbReference type="Gene3D" id="3.30.1680.10">
    <property type="entry name" value="ligand-binding face of the semaphorins, domain 2"/>
    <property type="match status" value="1"/>
</dbReference>
<dbReference type="GO" id="GO:0043235">
    <property type="term" value="C:receptor complex"/>
    <property type="evidence" value="ECO:0007669"/>
    <property type="project" value="TreeGrafter"/>
</dbReference>
<dbReference type="SMART" id="SM00429">
    <property type="entry name" value="IPT"/>
    <property type="match status" value="3"/>
</dbReference>
<gene>
    <name evidence="26" type="ORF">OCBIM_22000306mg</name>
</gene>
<evidence type="ECO:0000259" key="24">
    <source>
        <dbReference type="PROSITE" id="PS50011"/>
    </source>
</evidence>
<accession>A0A0L8G5P5</accession>
<feature type="transmembrane region" description="Helical" evidence="22">
    <location>
        <begin position="872"/>
        <end position="894"/>
    </location>
</feature>
<dbReference type="InterPro" id="IPR008266">
    <property type="entry name" value="Tyr_kinase_AS"/>
</dbReference>
<evidence type="ECO:0000256" key="1">
    <source>
        <dbReference type="ARBA" id="ARBA00004167"/>
    </source>
</evidence>
<dbReference type="PROSITE" id="PS51004">
    <property type="entry name" value="SEMA"/>
    <property type="match status" value="1"/>
</dbReference>
<dbReference type="EMBL" id="KQ423917">
    <property type="protein sequence ID" value="KOF71910.1"/>
    <property type="molecule type" value="Genomic_DNA"/>
</dbReference>
<keyword evidence="17" id="KW-0675">Receptor</keyword>
<evidence type="ECO:0000256" key="19">
    <source>
        <dbReference type="ARBA" id="ARBA00051243"/>
    </source>
</evidence>
<sequence length="1272" mass="143996">MQFLLLLLGCFFLTKGSLSSLSSFKAGYGKLSKISINSKTNDVYVGGVNGIYHLDRELKVLQSLNIKPVSNSAVNNTVTVLAIEPNLEYLLVCGTIKKGACRFYNLDDMTTKKVTSDTRNASLIGNQKSVVAFFEKSQTSVPYMYVAMAYDGRAISDYPFTISERKIEKINQYHKISFRNNLKYVKANRNVPVEFIYGFKYNNFIFYVSVRNNNSTYLLRVCEEDENYYYIEMKLHCWLSDYKIHYSTAARFTYIEGKPVLLVAYWSEEHKRSAVCEHDMIEVKRKIKQTISSCSKNSHEFPKTSPWIITNEYCSEVVHDGITEETCGIANNVYISKRKPIAVTASFNLSTYITAIQLYTWEHRPVYLLGTIDGHLLKIRKTTIENKFHIVMDYDVSEGSGHPIERDLELIGNKTAYMLSGSKVTRFPLVSCNVYSSCRTCVTANDVTKCGWCKNKCTTHSACKESAWYPDFCKPVITSIYPKSGPFEGRTVLTIKGDYFTNINDENAIIQVHIKDKECLVLEYNETMIKCLTQKQKDNVSSIHVTAKAVSKVSNQPNISGQNSSDEFFYFYKPEIYNFTPKFGPKSGGTRCTITGTKLNIGSSATVMIKSRNFTIVKRTDTEIIAKTPSVDYPVQGSLIVIIDGSIMKQTDKFNYTEDPTISHVNSTHSIQSGGISIEFSGTNLNTVTEPRLSGITVESKQPLSTEPCHSNKEGTWLYCKSPKIPGRSTKQIIPVDTHLLMDGVVDLYNLSTTKPMISRFRYYPDPIIKRFSGDNNVFEYSTSAKEVEIKGMNITLVARSKDIDITIDGRIPCKITKLALSFIKCVPQNMPSRNVTKKFKLKVKVNIGYLSYEVGWLLYVDTKSVFASTTVIALIVALCVILILIAVTCYCLWKKKVFSKKRQIPHTARYFNGGEVSLDVFGRLLPTTTNEYTERQDSPGATTYATGATSGIPLIDEDTFLLLKDQKLLIPKEALLMKDKIGQGHFGCVHRAFLFKPGEKGESLVAVKTLHKDNPREIDVKAFLTEAIIMKDFDHENILSLIGICLGKDQMPLVVLPYMLHGDLLSYLRDVNNQPTIKDLIVFGISIASGMDYLSGLKFVHRDLAARNCMLDEKLVVKVADFGLSRDIYERDYYSSDNKKSKLPVKWMALESLETGNYNIKTDVWSYGVVLWELFTRGVNPYPTVDNWDMPKFLKSGRRMDKPDYCPSKTYEIMLRCWQVDQNLRPDFATIVEELTELSQIEKHGDIAISQIMCYENVNFALNNNIKPTVV</sequence>
<dbReference type="PROSITE" id="PS00109">
    <property type="entry name" value="PROTEIN_KINASE_TYR"/>
    <property type="match status" value="1"/>
</dbReference>
<dbReference type="InterPro" id="IPR001245">
    <property type="entry name" value="Ser-Thr/Tyr_kinase_cat_dom"/>
</dbReference>
<evidence type="ECO:0000256" key="9">
    <source>
        <dbReference type="ARBA" id="ARBA00022741"/>
    </source>
</evidence>
<dbReference type="STRING" id="37653.A0A0L8G5P5"/>
<evidence type="ECO:0000256" key="3">
    <source>
        <dbReference type="ARBA" id="ARBA00011902"/>
    </source>
</evidence>
<dbReference type="OrthoDB" id="6417648at2759"/>
<keyword evidence="7 23" id="KW-0732">Signal</keyword>
<name>A0A0L8G5P5_OCTBM</name>
<dbReference type="PROSITE" id="PS00107">
    <property type="entry name" value="PROTEIN_KINASE_ATP"/>
    <property type="match status" value="1"/>
</dbReference>
<keyword evidence="8" id="KW-0677">Repeat</keyword>
<evidence type="ECO:0000256" key="10">
    <source>
        <dbReference type="ARBA" id="ARBA00022777"/>
    </source>
</evidence>
<dbReference type="PRINTS" id="PR00109">
    <property type="entry name" value="TYRKINASE"/>
</dbReference>
<evidence type="ECO:0000256" key="2">
    <source>
        <dbReference type="ARBA" id="ARBA00010297"/>
    </source>
</evidence>
<keyword evidence="11 21" id="KW-0067">ATP-binding</keyword>
<dbReference type="CDD" id="cd00603">
    <property type="entry name" value="IPT_PCSR"/>
    <property type="match status" value="1"/>
</dbReference>
<keyword evidence="16" id="KW-1015">Disulfide bond</keyword>
<dbReference type="InterPro" id="IPR014756">
    <property type="entry name" value="Ig_E-set"/>
</dbReference>
<dbReference type="InterPro" id="IPR011009">
    <property type="entry name" value="Kinase-like_dom_sf"/>
</dbReference>
<keyword evidence="18" id="KW-0325">Glycoprotein</keyword>
<dbReference type="GO" id="GO:0016477">
    <property type="term" value="P:cell migration"/>
    <property type="evidence" value="ECO:0007669"/>
    <property type="project" value="TreeGrafter"/>
</dbReference>
<evidence type="ECO:0000256" key="14">
    <source>
        <dbReference type="ARBA" id="ARBA00023136"/>
    </source>
</evidence>
<keyword evidence="13 22" id="KW-1133">Transmembrane helix</keyword>
<dbReference type="FunFam" id="1.10.510.10:FF:000554">
    <property type="entry name" value="Predicted protein"/>
    <property type="match status" value="1"/>
</dbReference>
<dbReference type="Pfam" id="PF01437">
    <property type="entry name" value="PSI"/>
    <property type="match status" value="1"/>
</dbReference>
<feature type="signal peptide" evidence="23">
    <location>
        <begin position="1"/>
        <end position="19"/>
    </location>
</feature>
<keyword evidence="12" id="KW-0832">Ubl conjugation</keyword>
<keyword evidence="5" id="KW-0808">Transferase</keyword>
<evidence type="ECO:0000256" key="7">
    <source>
        <dbReference type="ARBA" id="ARBA00022729"/>
    </source>
</evidence>
<dbReference type="InterPro" id="IPR020635">
    <property type="entry name" value="Tyr_kinase_cat_dom"/>
</dbReference>
<comment type="similarity">
    <text evidence="2">Belongs to the plexin family.</text>
</comment>
<dbReference type="Gene3D" id="1.10.510.10">
    <property type="entry name" value="Transferase(Phosphotransferase) domain 1"/>
    <property type="match status" value="1"/>
</dbReference>
<dbReference type="InterPro" id="IPR002909">
    <property type="entry name" value="IPT_dom"/>
</dbReference>
<dbReference type="InterPro" id="IPR001627">
    <property type="entry name" value="Semap_dom"/>
</dbReference>
<dbReference type="Gene3D" id="2.60.40.10">
    <property type="entry name" value="Immunoglobulins"/>
    <property type="match status" value="2"/>
</dbReference>
<dbReference type="SUPFAM" id="SSF101912">
    <property type="entry name" value="Sema domain"/>
    <property type="match status" value="1"/>
</dbReference>
<evidence type="ECO:0000256" key="6">
    <source>
        <dbReference type="ARBA" id="ARBA00022692"/>
    </source>
</evidence>
<feature type="chain" id="PRO_5005582898" description="receptor protein-tyrosine kinase" evidence="23">
    <location>
        <begin position="20"/>
        <end position="1272"/>
    </location>
</feature>
<dbReference type="SUPFAM" id="SSF81296">
    <property type="entry name" value="E set domains"/>
    <property type="match status" value="2"/>
</dbReference>
<feature type="domain" description="Sema" evidence="25">
    <location>
        <begin position="10"/>
        <end position="429"/>
    </location>
</feature>
<evidence type="ECO:0000256" key="22">
    <source>
        <dbReference type="SAM" id="Phobius"/>
    </source>
</evidence>
<dbReference type="Pfam" id="PF07714">
    <property type="entry name" value="PK_Tyr_Ser-Thr"/>
    <property type="match status" value="1"/>
</dbReference>
<feature type="domain" description="Protein kinase" evidence="24">
    <location>
        <begin position="976"/>
        <end position="1239"/>
    </location>
</feature>
<evidence type="ECO:0000256" key="13">
    <source>
        <dbReference type="ARBA" id="ARBA00022989"/>
    </source>
</evidence>
<evidence type="ECO:0000256" key="21">
    <source>
        <dbReference type="PROSITE-ProRule" id="PRU10141"/>
    </source>
</evidence>
<dbReference type="SMART" id="SM00630">
    <property type="entry name" value="Sema"/>
    <property type="match status" value="1"/>
</dbReference>
<dbReference type="PANTHER" id="PTHR24416:SF564">
    <property type="entry name" value="MACROPHAGE-STIMULATING PROTEIN RECEPTOR"/>
    <property type="match status" value="1"/>
</dbReference>
<dbReference type="InterPro" id="IPR013783">
    <property type="entry name" value="Ig-like_fold"/>
</dbReference>
<dbReference type="InterPro" id="IPR002165">
    <property type="entry name" value="Plexin_repeat"/>
</dbReference>
<evidence type="ECO:0000256" key="12">
    <source>
        <dbReference type="ARBA" id="ARBA00022843"/>
    </source>
</evidence>
<dbReference type="GO" id="GO:0004714">
    <property type="term" value="F:transmembrane receptor protein tyrosine kinase activity"/>
    <property type="evidence" value="ECO:0007669"/>
    <property type="project" value="UniProtKB-EC"/>
</dbReference>
<keyword evidence="6 22" id="KW-0812">Transmembrane</keyword>
<comment type="caution">
    <text evidence="20">Lacks conserved residue(s) required for the propagation of feature annotation.</text>
</comment>
<dbReference type="SUPFAM" id="SSF56112">
    <property type="entry name" value="Protein kinase-like (PK-like)"/>
    <property type="match status" value="1"/>
</dbReference>
<evidence type="ECO:0000259" key="25">
    <source>
        <dbReference type="PROSITE" id="PS51004"/>
    </source>
</evidence>
<evidence type="ECO:0000256" key="8">
    <source>
        <dbReference type="ARBA" id="ARBA00022737"/>
    </source>
</evidence>
<evidence type="ECO:0000256" key="17">
    <source>
        <dbReference type="ARBA" id="ARBA00023170"/>
    </source>
</evidence>
<dbReference type="SMART" id="SM00423">
    <property type="entry name" value="PSI"/>
    <property type="match status" value="1"/>
</dbReference>
<evidence type="ECO:0000256" key="15">
    <source>
        <dbReference type="ARBA" id="ARBA00023137"/>
    </source>
</evidence>
<dbReference type="GO" id="GO:0007399">
    <property type="term" value="P:nervous system development"/>
    <property type="evidence" value="ECO:0007669"/>
    <property type="project" value="TreeGrafter"/>
</dbReference>
<dbReference type="AlphaFoldDB" id="A0A0L8G5P5"/>
<dbReference type="InterPro" id="IPR015943">
    <property type="entry name" value="WD40/YVTN_repeat-like_dom_sf"/>
</dbReference>
<dbReference type="InterPro" id="IPR016201">
    <property type="entry name" value="PSI"/>
</dbReference>
<dbReference type="GO" id="GO:0005886">
    <property type="term" value="C:plasma membrane"/>
    <property type="evidence" value="ECO:0007669"/>
    <property type="project" value="TreeGrafter"/>
</dbReference>
<proteinExistence type="inferred from homology"/>
<dbReference type="InterPro" id="IPR036352">
    <property type="entry name" value="Semap_dom_sf"/>
</dbReference>
<evidence type="ECO:0000256" key="16">
    <source>
        <dbReference type="ARBA" id="ARBA00023157"/>
    </source>
</evidence>
<evidence type="ECO:0000256" key="20">
    <source>
        <dbReference type="PROSITE-ProRule" id="PRU00352"/>
    </source>
</evidence>
<dbReference type="EC" id="2.7.10.1" evidence="3"/>
<dbReference type="GO" id="GO:0007169">
    <property type="term" value="P:cell surface receptor protein tyrosine kinase signaling pathway"/>
    <property type="evidence" value="ECO:0007669"/>
    <property type="project" value="TreeGrafter"/>
</dbReference>
<evidence type="ECO:0000256" key="11">
    <source>
        <dbReference type="ARBA" id="ARBA00022840"/>
    </source>
</evidence>
<dbReference type="InterPro" id="IPR050122">
    <property type="entry name" value="RTK"/>
</dbReference>
<evidence type="ECO:0000256" key="4">
    <source>
        <dbReference type="ARBA" id="ARBA00022553"/>
    </source>
</evidence>
<dbReference type="PROSITE" id="PS50011">
    <property type="entry name" value="PROTEIN_KINASE_DOM"/>
    <property type="match status" value="1"/>
</dbReference>
<protein>
    <recommendedName>
        <fullName evidence="3">receptor protein-tyrosine kinase</fullName>
        <ecNumber evidence="3">2.7.10.1</ecNumber>
    </recommendedName>
</protein>
<organism evidence="26">
    <name type="scientific">Octopus bimaculoides</name>
    <name type="common">California two-spotted octopus</name>
    <dbReference type="NCBI Taxonomy" id="37653"/>
    <lineage>
        <taxon>Eukaryota</taxon>
        <taxon>Metazoa</taxon>
        <taxon>Spiralia</taxon>
        <taxon>Lophotrochozoa</taxon>
        <taxon>Mollusca</taxon>
        <taxon>Cephalopoda</taxon>
        <taxon>Coleoidea</taxon>
        <taxon>Octopodiformes</taxon>
        <taxon>Octopoda</taxon>
        <taxon>Incirrata</taxon>
        <taxon>Octopodidae</taxon>
        <taxon>Octopus</taxon>
    </lineage>
</organism>
<evidence type="ECO:0000313" key="26">
    <source>
        <dbReference type="EMBL" id="KOF71910.1"/>
    </source>
</evidence>
<dbReference type="InterPro" id="IPR017441">
    <property type="entry name" value="Protein_kinase_ATP_BS"/>
</dbReference>
<comment type="subcellular location">
    <subcellularLocation>
        <location evidence="1">Membrane</location>
        <topology evidence="1">Single-pass membrane protein</topology>
    </subcellularLocation>
</comment>
<dbReference type="SUPFAM" id="SSF103575">
    <property type="entry name" value="Plexin repeat"/>
    <property type="match status" value="1"/>
</dbReference>
<dbReference type="PANTHER" id="PTHR24416">
    <property type="entry name" value="TYROSINE-PROTEIN KINASE RECEPTOR"/>
    <property type="match status" value="1"/>
</dbReference>